<evidence type="ECO:0000313" key="2">
    <source>
        <dbReference type="EMBL" id="KAE9523373.1"/>
    </source>
</evidence>
<keyword evidence="1" id="KW-1133">Transmembrane helix</keyword>
<keyword evidence="1" id="KW-0812">Transmembrane</keyword>
<dbReference type="AlphaFoldDB" id="A0A6G0SYC5"/>
<evidence type="ECO:0000256" key="1">
    <source>
        <dbReference type="SAM" id="Phobius"/>
    </source>
</evidence>
<evidence type="ECO:0000313" key="3">
    <source>
        <dbReference type="Proteomes" id="UP000475862"/>
    </source>
</evidence>
<keyword evidence="1" id="KW-0472">Membrane</keyword>
<sequence>MHVVAVINVIDKFSMTYALISNSWEFILSLIKIDPKRVRGLLFAPVKIIGGINVCLMQHIFAHVSIVTGIVILFNVALIYSGSVILFILYLYFGNSGDEGEHLSVMFDLEINRHVFAECPALSQIWHVIVVCSSSSCFRFCNSILTYLIVQWNVKAGPSKYRGKNFIFSSSDHPFMLAALLYFLINVSIFSEIRPENVLIKSFGVVSPLRYCVSLFFNSGIVPVVIRFRLVFSGSRRMSITKGARRESDVVYQSLMVDGCL</sequence>
<gene>
    <name evidence="2" type="ORF">AGLY_016321</name>
</gene>
<reference evidence="2 3" key="1">
    <citation type="submission" date="2019-08" db="EMBL/GenBank/DDBJ databases">
        <title>The genome of the soybean aphid Biotype 1, its phylome, world population structure and adaptation to the North American continent.</title>
        <authorList>
            <person name="Giordano R."/>
            <person name="Donthu R.K."/>
            <person name="Hernandez A.G."/>
            <person name="Wright C.L."/>
            <person name="Zimin A.V."/>
        </authorList>
    </citation>
    <scope>NUCLEOTIDE SEQUENCE [LARGE SCALE GENOMIC DNA]</scope>
    <source>
        <tissue evidence="2">Whole aphids</tissue>
    </source>
</reference>
<protein>
    <submittedName>
        <fullName evidence="2">Uncharacterized protein</fullName>
    </submittedName>
</protein>
<feature type="transmembrane region" description="Helical" evidence="1">
    <location>
        <begin position="41"/>
        <end position="61"/>
    </location>
</feature>
<feature type="transmembrane region" description="Helical" evidence="1">
    <location>
        <begin position="213"/>
        <end position="232"/>
    </location>
</feature>
<feature type="transmembrane region" description="Helical" evidence="1">
    <location>
        <begin position="67"/>
        <end position="93"/>
    </location>
</feature>
<dbReference type="EMBL" id="VYZN01000080">
    <property type="protein sequence ID" value="KAE9523373.1"/>
    <property type="molecule type" value="Genomic_DNA"/>
</dbReference>
<name>A0A6G0SYC5_APHGL</name>
<dbReference type="Proteomes" id="UP000475862">
    <property type="component" value="Unassembled WGS sequence"/>
</dbReference>
<proteinExistence type="predicted"/>
<keyword evidence="3" id="KW-1185">Reference proteome</keyword>
<organism evidence="2 3">
    <name type="scientific">Aphis glycines</name>
    <name type="common">Soybean aphid</name>
    <dbReference type="NCBI Taxonomy" id="307491"/>
    <lineage>
        <taxon>Eukaryota</taxon>
        <taxon>Metazoa</taxon>
        <taxon>Ecdysozoa</taxon>
        <taxon>Arthropoda</taxon>
        <taxon>Hexapoda</taxon>
        <taxon>Insecta</taxon>
        <taxon>Pterygota</taxon>
        <taxon>Neoptera</taxon>
        <taxon>Paraneoptera</taxon>
        <taxon>Hemiptera</taxon>
        <taxon>Sternorrhyncha</taxon>
        <taxon>Aphidomorpha</taxon>
        <taxon>Aphidoidea</taxon>
        <taxon>Aphididae</taxon>
        <taxon>Aphidini</taxon>
        <taxon>Aphis</taxon>
        <taxon>Aphis</taxon>
    </lineage>
</organism>
<comment type="caution">
    <text evidence="2">The sequence shown here is derived from an EMBL/GenBank/DDBJ whole genome shotgun (WGS) entry which is preliminary data.</text>
</comment>
<accession>A0A6G0SYC5</accession>
<feature type="transmembrane region" description="Helical" evidence="1">
    <location>
        <begin position="174"/>
        <end position="193"/>
    </location>
</feature>